<dbReference type="GO" id="GO:0003723">
    <property type="term" value="F:RNA binding"/>
    <property type="evidence" value="ECO:0007669"/>
    <property type="project" value="UniProtKB-KW"/>
</dbReference>
<dbReference type="KEGG" id="aqu:100641013"/>
<evidence type="ECO:0000259" key="9">
    <source>
        <dbReference type="Pfam" id="PF03813"/>
    </source>
</evidence>
<dbReference type="PANTHER" id="PTHR17972:SF0">
    <property type="entry name" value="NUCLEOLAR PROTEIN 6"/>
    <property type="match status" value="1"/>
</dbReference>
<dbReference type="Pfam" id="PF17407">
    <property type="entry name" value="Nrap_D6"/>
    <property type="match status" value="1"/>
</dbReference>
<keyword evidence="5 7" id="KW-0539">Nucleus</keyword>
<evidence type="ECO:0000259" key="13">
    <source>
        <dbReference type="Pfam" id="PF17406"/>
    </source>
</evidence>
<feature type="domain" description="Nrap protein" evidence="11">
    <location>
        <begin position="459"/>
        <end position="624"/>
    </location>
</feature>
<evidence type="ECO:0000256" key="3">
    <source>
        <dbReference type="ARBA" id="ARBA00016437"/>
    </source>
</evidence>
<keyword evidence="16" id="KW-1185">Reference proteome</keyword>
<comment type="function">
    <text evidence="6">Part of the small subunit (SSU) processome, first precursor of the small eukaryotic ribosomal subunit. During the assembly of the SSU processome in the nucleolus, many ribosome biogenesis factors, an RNA chaperone and ribosomal proteins associate with the nascent pre-rRNA and work in concert to generate RNA folding, modifications, rearrangements and cleavage as well as targeted degradation of pre-ribosomal RNA by the RNA exosome.</text>
</comment>
<dbReference type="AlphaFoldDB" id="A0A1X7U0D4"/>
<evidence type="ECO:0000259" key="14">
    <source>
        <dbReference type="Pfam" id="PF17407"/>
    </source>
</evidence>
<organism evidence="15">
    <name type="scientific">Amphimedon queenslandica</name>
    <name type="common">Sponge</name>
    <dbReference type="NCBI Taxonomy" id="400682"/>
    <lineage>
        <taxon>Eukaryota</taxon>
        <taxon>Metazoa</taxon>
        <taxon>Porifera</taxon>
        <taxon>Demospongiae</taxon>
        <taxon>Heteroscleromorpha</taxon>
        <taxon>Haplosclerida</taxon>
        <taxon>Niphatidae</taxon>
        <taxon>Amphimedon</taxon>
    </lineage>
</organism>
<dbReference type="OrthoDB" id="10251401at2759"/>
<name>A0A1X7U0D4_AMPQE</name>
<dbReference type="Pfam" id="PF17405">
    <property type="entry name" value="Nrap_D4"/>
    <property type="match status" value="1"/>
</dbReference>
<proteinExistence type="inferred from homology"/>
<feature type="domain" description="Nrap protein" evidence="9">
    <location>
        <begin position="160"/>
        <end position="308"/>
    </location>
</feature>
<evidence type="ECO:0000256" key="5">
    <source>
        <dbReference type="ARBA" id="ARBA00023242"/>
    </source>
</evidence>
<comment type="subcellular location">
    <subcellularLocation>
        <location evidence="1 7">Nucleus</location>
        <location evidence="1 7">Nucleolus</location>
    </subcellularLocation>
</comment>
<dbReference type="eggNOG" id="KOG2054">
    <property type="taxonomic scope" value="Eukaryota"/>
</dbReference>
<dbReference type="InterPro" id="IPR035369">
    <property type="entry name" value="Nrap_D4"/>
</dbReference>
<dbReference type="InterPro" id="IPR005554">
    <property type="entry name" value="NOL6/Upt22"/>
</dbReference>
<dbReference type="Pfam" id="PF03813">
    <property type="entry name" value="Nrap"/>
    <property type="match status" value="1"/>
</dbReference>
<dbReference type="GO" id="GO:0006409">
    <property type="term" value="P:tRNA export from nucleus"/>
    <property type="evidence" value="ECO:0007669"/>
    <property type="project" value="TreeGrafter"/>
</dbReference>
<keyword evidence="4 7" id="KW-0694">RNA-binding</keyword>
<dbReference type="EnsemblMetazoa" id="XM_020001096.1">
    <property type="protein sequence ID" value="XP_019856655.1"/>
    <property type="gene ID" value="LOC100641013"/>
</dbReference>
<dbReference type="PANTHER" id="PTHR17972">
    <property type="entry name" value="NUCLEOLAR RNA-ASSOCIATED PROTEIN"/>
    <property type="match status" value="1"/>
</dbReference>
<dbReference type="GO" id="GO:0032040">
    <property type="term" value="C:small-subunit processome"/>
    <property type="evidence" value="ECO:0007669"/>
    <property type="project" value="TreeGrafter"/>
</dbReference>
<reference evidence="16" key="1">
    <citation type="journal article" date="2010" name="Nature">
        <title>The Amphimedon queenslandica genome and the evolution of animal complexity.</title>
        <authorList>
            <person name="Srivastava M."/>
            <person name="Simakov O."/>
            <person name="Chapman J."/>
            <person name="Fahey B."/>
            <person name="Gauthier M.E."/>
            <person name="Mitros T."/>
            <person name="Richards G.S."/>
            <person name="Conaco C."/>
            <person name="Dacre M."/>
            <person name="Hellsten U."/>
            <person name="Larroux C."/>
            <person name="Putnam N.H."/>
            <person name="Stanke M."/>
            <person name="Adamska M."/>
            <person name="Darling A."/>
            <person name="Degnan S.M."/>
            <person name="Oakley T.H."/>
            <person name="Plachetzki D.C."/>
            <person name="Zhai Y."/>
            <person name="Adamski M."/>
            <person name="Calcino A."/>
            <person name="Cummins S.F."/>
            <person name="Goodstein D.M."/>
            <person name="Harris C."/>
            <person name="Jackson D.J."/>
            <person name="Leys S.P."/>
            <person name="Shu S."/>
            <person name="Woodcroft B.J."/>
            <person name="Vervoort M."/>
            <person name="Kosik K.S."/>
            <person name="Manning G."/>
            <person name="Degnan B.M."/>
            <person name="Rokhsar D.S."/>
        </authorList>
    </citation>
    <scope>NUCLEOTIDE SEQUENCE [LARGE SCALE GENOMIC DNA]</scope>
</reference>
<evidence type="ECO:0000256" key="7">
    <source>
        <dbReference type="RuleBase" id="RU364032"/>
    </source>
</evidence>
<dbReference type="GO" id="GO:0006364">
    <property type="term" value="P:rRNA processing"/>
    <property type="evidence" value="ECO:0007669"/>
    <property type="project" value="TreeGrafter"/>
</dbReference>
<feature type="domain" description="Nrap protein" evidence="12">
    <location>
        <begin position="636"/>
        <end position="839"/>
    </location>
</feature>
<evidence type="ECO:0000256" key="6">
    <source>
        <dbReference type="ARBA" id="ARBA00035000"/>
    </source>
</evidence>
<dbReference type="GO" id="GO:0034456">
    <property type="term" value="C:UTP-C complex"/>
    <property type="evidence" value="ECO:0007669"/>
    <property type="project" value="TreeGrafter"/>
</dbReference>
<dbReference type="InterPro" id="IPR035082">
    <property type="entry name" value="Nrap_D1"/>
</dbReference>
<evidence type="ECO:0000313" key="15">
    <source>
        <dbReference type="EnsemblMetazoa" id="Aqu2.1.21250_001"/>
    </source>
</evidence>
<dbReference type="Proteomes" id="UP000007879">
    <property type="component" value="Unassembled WGS sequence"/>
</dbReference>
<dbReference type="SUPFAM" id="SSF81631">
    <property type="entry name" value="PAP/OAS1 substrate-binding domain"/>
    <property type="match status" value="1"/>
</dbReference>
<accession>A0A1X7U0D4</accession>
<dbReference type="EnsemblMetazoa" id="Aqu2.1.21250_001">
    <property type="protein sequence ID" value="Aqu2.1.21250_001"/>
    <property type="gene ID" value="Aqu2.1.21250"/>
</dbReference>
<evidence type="ECO:0000256" key="2">
    <source>
        <dbReference type="ARBA" id="ARBA00006674"/>
    </source>
</evidence>
<dbReference type="STRING" id="400682.A0A1X7U0D4"/>
<dbReference type="Pfam" id="PF17406">
    <property type="entry name" value="Nrap_D5"/>
    <property type="match status" value="1"/>
</dbReference>
<protein>
    <recommendedName>
        <fullName evidence="3 7">Nucleolar protein 6</fullName>
    </recommendedName>
</protein>
<dbReference type="InterPro" id="IPR035367">
    <property type="entry name" value="Nrap_D2"/>
</dbReference>
<feature type="domain" description="Nrap protein" evidence="14">
    <location>
        <begin position="1001"/>
        <end position="1125"/>
    </location>
</feature>
<dbReference type="InterPro" id="IPR035368">
    <property type="entry name" value="Nrap_D3"/>
</dbReference>
<evidence type="ECO:0000313" key="16">
    <source>
        <dbReference type="Proteomes" id="UP000007879"/>
    </source>
</evidence>
<reference evidence="15" key="2">
    <citation type="submission" date="2017-05" db="UniProtKB">
        <authorList>
            <consortium name="EnsemblMetazoa"/>
        </authorList>
    </citation>
    <scope>IDENTIFICATION</scope>
</reference>
<feature type="domain" description="Nrap protein" evidence="13">
    <location>
        <begin position="842"/>
        <end position="998"/>
    </location>
</feature>
<evidence type="ECO:0000256" key="1">
    <source>
        <dbReference type="ARBA" id="ARBA00004604"/>
    </source>
</evidence>
<dbReference type="InterPro" id="IPR035370">
    <property type="entry name" value="Nrap_D5"/>
</dbReference>
<evidence type="ECO:0000259" key="10">
    <source>
        <dbReference type="Pfam" id="PF17403"/>
    </source>
</evidence>
<dbReference type="InterPro" id="IPR035371">
    <property type="entry name" value="Nrap_D6"/>
</dbReference>
<dbReference type="Gene3D" id="3.30.70.3030">
    <property type="match status" value="1"/>
</dbReference>
<dbReference type="Gene3D" id="1.10.1410.10">
    <property type="match status" value="2"/>
</dbReference>
<comment type="similarity">
    <text evidence="2 7">Belongs to the NRAP family.</text>
</comment>
<evidence type="ECO:0000256" key="4">
    <source>
        <dbReference type="ARBA" id="ARBA00022884"/>
    </source>
</evidence>
<dbReference type="InParanoid" id="A0A1X7U0D4"/>
<sequence>MKRKQNKKQSAVLEGKGSRGGQDPGLGPPPAKKKPSGLYKPPTHEELQTLKETESLFRTNLIKLQITELISEVKPNSSKEASEALETFLHKLKSELSSIKTTERLKLSEGLRLLPKMIKYPLSFPPSPNIKGHFEFSPPSKIKVTGSYLLETNLKTSPNVNLTVEIPRECLQEKDYMNYRVFHKRALYLSIIAGHLIKKRKLISSLDFTYDLNYPLLPILTLTPKDSSQFTVYIHTTIPADTFPLTKLLPSKSNVRRFARPFPFGEKEEEERECDHEDLPPLPTPHYNSAILLEMGSREKHLEELYSASAVDCPSITEATLLCKTWLHQRGLDQGYGGFTGFHASMVLLYLLRQRKLNHFMSSYQVFRIFLQFLANSNWDERGISLGDRENYPSLPSIDEFHSSFPIVFIDSSGYLNLTAHTSLHQYHALRQEAGLCHALLDKSDGSFGSVFLKPVKPVLKYDALCKFDLSAGNIKGSPLFDRNSDKWEELVFDFGGWVWPGVLDEVMRVIDKGLEGRVQLISQLPVKRNKWAVTAVSPTLAGSDVTLGLIFNTERVYEPLIMGPPADSNEASTFRSFWGEKSELRRFPDGSINEAVLWTEEKGEGEKRNVPRLIIDHILKRHTHIEGVVLTHNTLDSLLSSGKGSIDTREGVSVGVVNAFIELSRELRQLKDLPLEIATVKGASPIFCHTEVHPPLPWNGKSSSKVRSLPLPLVQDHCLHPSCDVTTPTLTPCFHVVMEMEASGKWPDSPDAIDNIKTAFYLSISSSLRKQHGLITGTSKDYIDILKKGYVFRLTIFYLREVSILNDLRTPQSLSKAKGLEKDCISKPLLVSTLNGLHNQFPAYSLGTRLCKKWVCSHLLTNQIPDEAVELLVAHLFLHPGPYLVPGSSVCVLLRFFDLLLSHDWPRDPLLVDLNNQLNDETTSEIISSFSKDRERQPLMFIATPLDHTSKLTKDRPSAPVMGRLLTLAKASLNLLTNQIDSLQIGRESPDFKQIFRSPLTDYHLLIHLDESKVPRLQTGRVSSVDGHHYSHLPIVQFDPVHLYVQALESAYSNLAMFFYDKHGGSVIGVLWKQAAFKPHPFKPNGMQCRVTISKSESKLLVAPDKEVIISDMMILGDGLVRNIEVLETRPS</sequence>
<dbReference type="Pfam" id="PF17403">
    <property type="entry name" value="Nrap_D2"/>
    <property type="match status" value="1"/>
</dbReference>
<evidence type="ECO:0000256" key="8">
    <source>
        <dbReference type="SAM" id="MobiDB-lite"/>
    </source>
</evidence>
<evidence type="ECO:0000259" key="11">
    <source>
        <dbReference type="Pfam" id="PF17404"/>
    </source>
</evidence>
<feature type="domain" description="Nrap protein" evidence="10">
    <location>
        <begin position="316"/>
        <end position="454"/>
    </location>
</feature>
<dbReference type="GO" id="GO:0032545">
    <property type="term" value="C:CURI complex"/>
    <property type="evidence" value="ECO:0007669"/>
    <property type="project" value="TreeGrafter"/>
</dbReference>
<feature type="region of interest" description="Disordered" evidence="8">
    <location>
        <begin position="1"/>
        <end position="43"/>
    </location>
</feature>
<evidence type="ECO:0000259" key="12">
    <source>
        <dbReference type="Pfam" id="PF17405"/>
    </source>
</evidence>
<dbReference type="Pfam" id="PF17404">
    <property type="entry name" value="Nrap_D3"/>
    <property type="match status" value="1"/>
</dbReference>
<gene>
    <name evidence="15" type="primary">100641013</name>
</gene>